<keyword evidence="1" id="KW-1188">Viral release from host cell</keyword>
<dbReference type="Gene3D" id="3.40.50.300">
    <property type="entry name" value="P-loop containing nucleotide triphosphate hydrolases"/>
    <property type="match status" value="1"/>
</dbReference>
<name>Q6TFG3_CAETA</name>
<evidence type="ECO:0000313" key="3">
    <source>
        <dbReference type="EMBL" id="AAR87096.1"/>
    </source>
</evidence>
<evidence type="ECO:0000256" key="1">
    <source>
        <dbReference type="ARBA" id="ARBA00022612"/>
    </source>
</evidence>
<keyword evidence="3" id="KW-0614">Plasmid</keyword>
<protein>
    <submittedName>
        <fullName evidence="3">Putative phage DNA packaging protein Gp2</fullName>
    </submittedName>
</protein>
<dbReference type="InterPro" id="IPR027417">
    <property type="entry name" value="P-loop_NTPase"/>
</dbReference>
<geneLocation type="plasmid" evidence="3">
    <name>pKAP298</name>
</geneLocation>
<dbReference type="InterPro" id="IPR035421">
    <property type="entry name" value="Terminase_6C"/>
</dbReference>
<dbReference type="OrthoDB" id="7594379at2"/>
<feature type="domain" description="Terminase large subunit gp17-like C-terminal" evidence="2">
    <location>
        <begin position="303"/>
        <end position="448"/>
    </location>
</feature>
<dbReference type="Pfam" id="PF17289">
    <property type="entry name" value="Terminase_6C"/>
    <property type="match status" value="1"/>
</dbReference>
<evidence type="ECO:0000259" key="2">
    <source>
        <dbReference type="Pfam" id="PF17289"/>
    </source>
</evidence>
<dbReference type="Pfam" id="PF03237">
    <property type="entry name" value="Terminase_6N"/>
    <property type="match status" value="1"/>
</dbReference>
<proteinExistence type="predicted"/>
<organism evidence="3">
    <name type="scientific">Caedibacter taeniospiralis</name>
    <dbReference type="NCBI Taxonomy" id="28907"/>
    <lineage>
        <taxon>Bacteria</taxon>
        <taxon>Pseudomonadati</taxon>
        <taxon>Pseudomonadota</taxon>
        <taxon>Gammaproteobacteria</taxon>
        <taxon>Thiotrichales</taxon>
        <taxon>Fastidiosibacteraceae</taxon>
        <taxon>Caedibacter</taxon>
    </lineage>
</organism>
<dbReference type="AlphaFoldDB" id="Q6TFG3"/>
<sequence length="474" mass="53984">MNIDSFVVDAAFNHVQKHFLLYTPHKKQRQFHAAGASAKERLFLAGNRTGKTYCGVAESVMHLTGYYPQWWIGKRFTRPIKAWAASVTTALTAEVLEKAYLEMIAEDLVIGVDRLRHSYKIDYKTGGYSELTFKSYEQGRKKFQAAKLDLVHLDEEPPRDIYVESLMRTMSTEVDNEGIVLLTMTPLLGLTDLILEFQETTIEREVINGSGVSEMSEMTEEVIKVDEGSIVNNRFYIQASWDDNPHLLDSAKETLSKSLKPHEKEARKHGIPSLGSGLVYPVSEVAVVVNPFVIPKHWGRVFGLDFGWINPTAALFAVIDRDNDVMYLTGEYYVSERTPQQHVYELKKLGADKINGVYDPAGEQSSQRDGGDLAQLYRDSGLRYLYKADNAKEEGIMKVLQRFQNGKLKIFNTLNNTLKEFRMYSRDEKGHVKKGNDHLMDCLRYIVMSGERLAKSDIQRNSTYHNRPSLKGIF</sequence>
<accession>Q6TFG3</accession>
<reference evidence="3" key="1">
    <citation type="journal article" date="2005" name="J. Mol. Evol.">
        <title>Sequence, transcription activity, and evolutionary origin of the R-body coding plasmid pKAP298 from the intracellular parasitic bacterium Caedibacter taeniospiralis.</title>
        <authorList>
            <person name="Jeblick J."/>
            <person name="Kusch J."/>
        </authorList>
    </citation>
    <scope>NUCLEOTIDE SEQUENCE</scope>
    <source>
        <plasmid evidence="3">pKAP298</plasmid>
    </source>
</reference>
<dbReference type="EMBL" id="AY422720">
    <property type="protein sequence ID" value="AAR87096.1"/>
    <property type="molecule type" value="Genomic_DNA"/>
</dbReference>
<dbReference type="RefSeq" id="WP_011178447.1">
    <property type="nucleotide sequence ID" value="NC_005915.1"/>
</dbReference>
<dbReference type="Gene3D" id="3.30.420.280">
    <property type="match status" value="1"/>
</dbReference>